<protein>
    <recommendedName>
        <fullName evidence="4">Pseudouridine synthase</fullName>
        <ecNumber evidence="4">5.4.99.-</ecNumber>
    </recommendedName>
</protein>
<dbReference type="AlphaFoldDB" id="Q14P18"/>
<evidence type="ECO:0000256" key="4">
    <source>
        <dbReference type="RuleBase" id="RU003887"/>
    </source>
</evidence>
<evidence type="ECO:0000256" key="2">
    <source>
        <dbReference type="ARBA" id="ARBA00023235"/>
    </source>
</evidence>
<dbReference type="InterPro" id="IPR018496">
    <property type="entry name" value="PsdUridine_synth_RsuA/RluB_CS"/>
</dbReference>
<dbReference type="SUPFAM" id="SSF55120">
    <property type="entry name" value="Pseudouridine synthase"/>
    <property type="match status" value="1"/>
</dbReference>
<dbReference type="InterPro" id="IPR000748">
    <property type="entry name" value="PsdUridine_synth_RsuA/RluB/E/F"/>
</dbReference>
<feature type="domain" description="RNA-binding S4" evidence="5">
    <location>
        <begin position="2"/>
        <end position="59"/>
    </location>
</feature>
<dbReference type="CDD" id="cd02870">
    <property type="entry name" value="PseudoU_synth_RsuA_like"/>
    <property type="match status" value="1"/>
</dbReference>
<dbReference type="InterPro" id="IPR020094">
    <property type="entry name" value="TruA/RsuA/RluB/E/F_N"/>
</dbReference>
<dbReference type="PROSITE" id="PS01149">
    <property type="entry name" value="PSI_RSU"/>
    <property type="match status" value="1"/>
</dbReference>
<dbReference type="InterPro" id="IPR006145">
    <property type="entry name" value="PsdUridine_synth_RsuA/RluA"/>
</dbReference>
<accession>Q14P18</accession>
<dbReference type="Gene3D" id="3.30.70.1560">
    <property type="entry name" value="Alpha-L RNA-binding motif"/>
    <property type="match status" value="1"/>
</dbReference>
<keyword evidence="6" id="KW-0456">Lyase</keyword>
<sequence length="267" mass="30950">MERLQKVIAAKGYCSRRKAEELIIQGRVKVNNVVVTTLGTKVGKNDQINNQILMNENSNKIYLMLNKRRNCVSTMYDPQHRKTVLTYVKGISERIYPVGRLDYDTSGLLLLTNDGEFTNIITHPSHIINKTYHVLLSGYLSKQQLQQLATGIEIEPGIIRSQAQAKLVKYEEVKNVSILLLTIHEVTKHQVKKMIQSLGHEVIKLKRIAIGFLQLDETLKPGEWRYLKPKEIKRFFWNSITLKNKIKERKNNADYISRSCWSWKINC</sequence>
<dbReference type="Pfam" id="PF00849">
    <property type="entry name" value="PseudoU_synth_2"/>
    <property type="match status" value="1"/>
</dbReference>
<gene>
    <name evidence="6" type="primary">rluB</name>
    <name evidence="6" type="ORF">SPICI03_296</name>
</gene>
<dbReference type="InterPro" id="IPR020103">
    <property type="entry name" value="PsdUridine_synth_cat_dom_sf"/>
</dbReference>
<keyword evidence="2 4" id="KW-0413">Isomerase</keyword>
<name>Q14P18_SPICI</name>
<dbReference type="FunFam" id="3.10.290.10:FF:000003">
    <property type="entry name" value="Pseudouridine synthase"/>
    <property type="match status" value="1"/>
</dbReference>
<dbReference type="GO" id="GO:0120159">
    <property type="term" value="F:rRNA pseudouridine synthase activity"/>
    <property type="evidence" value="ECO:0007669"/>
    <property type="project" value="UniProtKB-ARBA"/>
</dbReference>
<reference evidence="6" key="1">
    <citation type="journal article" date="2010" name="Appl. Environ. Microbiol.">
        <title>Partial chromosome sequence of Spiroplasma citri reveals extensive viral invasion and important gene decay.</title>
        <authorList>
            <person name="Carle P."/>
            <person name="Saillard C."/>
            <person name="Carrere N."/>
            <person name="Carrere S."/>
            <person name="Duret S."/>
            <person name="Eveillard S."/>
            <person name="Gaurivaud P."/>
            <person name="Gourgues G."/>
            <person name="Gouzy J."/>
            <person name="Salar P."/>
            <person name="Verdin E."/>
            <person name="Breton M."/>
            <person name="Blanchard A."/>
            <person name="Laigret F."/>
            <person name="Bove J.M."/>
            <person name="Renaudin J."/>
            <person name="Foissac X."/>
        </authorList>
    </citation>
    <scope>NUCLEOTIDE SEQUENCE</scope>
    <source>
        <strain evidence="6">GII3-3X</strain>
    </source>
</reference>
<dbReference type="NCBIfam" id="TIGR00093">
    <property type="entry name" value="pseudouridine synthase"/>
    <property type="match status" value="1"/>
</dbReference>
<dbReference type="GO" id="GO:0016829">
    <property type="term" value="F:lyase activity"/>
    <property type="evidence" value="ECO:0007669"/>
    <property type="project" value="UniProtKB-KW"/>
</dbReference>
<dbReference type="InterPro" id="IPR042092">
    <property type="entry name" value="PsdUridine_s_RsuA/RluB/E/F_cat"/>
</dbReference>
<dbReference type="Pfam" id="PF01479">
    <property type="entry name" value="S4"/>
    <property type="match status" value="1"/>
</dbReference>
<dbReference type="EC" id="5.4.99.-" evidence="4"/>
<dbReference type="PROSITE" id="PS50889">
    <property type="entry name" value="S4"/>
    <property type="match status" value="1"/>
</dbReference>
<dbReference type="InterPro" id="IPR050343">
    <property type="entry name" value="RsuA_PseudoU_synthase"/>
</dbReference>
<dbReference type="InterPro" id="IPR036986">
    <property type="entry name" value="S4_RNA-bd_sf"/>
</dbReference>
<dbReference type="Gene3D" id="3.10.290.10">
    <property type="entry name" value="RNA-binding S4 domain"/>
    <property type="match status" value="1"/>
</dbReference>
<evidence type="ECO:0000259" key="5">
    <source>
        <dbReference type="SMART" id="SM00363"/>
    </source>
</evidence>
<dbReference type="Gene3D" id="3.30.70.580">
    <property type="entry name" value="Pseudouridine synthase I, catalytic domain, N-terminal subdomain"/>
    <property type="match status" value="1"/>
</dbReference>
<evidence type="ECO:0000313" key="6">
    <source>
        <dbReference type="EMBL" id="CAK98761.1"/>
    </source>
</evidence>
<evidence type="ECO:0000256" key="1">
    <source>
        <dbReference type="ARBA" id="ARBA00008348"/>
    </source>
</evidence>
<dbReference type="EMBL" id="AM285304">
    <property type="protein sequence ID" value="CAK98761.1"/>
    <property type="molecule type" value="Genomic_DNA"/>
</dbReference>
<dbReference type="GO" id="GO:0003723">
    <property type="term" value="F:RNA binding"/>
    <property type="evidence" value="ECO:0007669"/>
    <property type="project" value="UniProtKB-KW"/>
</dbReference>
<organism evidence="6">
    <name type="scientific">Spiroplasma citri</name>
    <dbReference type="NCBI Taxonomy" id="2133"/>
    <lineage>
        <taxon>Bacteria</taxon>
        <taxon>Bacillati</taxon>
        <taxon>Mycoplasmatota</taxon>
        <taxon>Mollicutes</taxon>
        <taxon>Entomoplasmatales</taxon>
        <taxon>Spiroplasmataceae</taxon>
        <taxon>Spiroplasma</taxon>
    </lineage>
</organism>
<dbReference type="SMART" id="SM00363">
    <property type="entry name" value="S4"/>
    <property type="match status" value="1"/>
</dbReference>
<dbReference type="SUPFAM" id="SSF55174">
    <property type="entry name" value="Alpha-L RNA-binding motif"/>
    <property type="match status" value="1"/>
</dbReference>
<dbReference type="PANTHER" id="PTHR47683:SF2">
    <property type="entry name" value="RNA-BINDING S4 DOMAIN-CONTAINING PROTEIN"/>
    <property type="match status" value="1"/>
</dbReference>
<proteinExistence type="inferred from homology"/>
<dbReference type="PANTHER" id="PTHR47683">
    <property type="entry name" value="PSEUDOURIDINE SYNTHASE FAMILY PROTEIN-RELATED"/>
    <property type="match status" value="1"/>
</dbReference>
<dbReference type="GO" id="GO:0000455">
    <property type="term" value="P:enzyme-directed rRNA pseudouridine synthesis"/>
    <property type="evidence" value="ECO:0007669"/>
    <property type="project" value="UniProtKB-ARBA"/>
</dbReference>
<comment type="similarity">
    <text evidence="1 4">Belongs to the pseudouridine synthase RsuA family.</text>
</comment>
<dbReference type="CDD" id="cd00165">
    <property type="entry name" value="S4"/>
    <property type="match status" value="1"/>
</dbReference>
<keyword evidence="3" id="KW-0694">RNA-binding</keyword>
<dbReference type="InterPro" id="IPR002942">
    <property type="entry name" value="S4_RNA-bd"/>
</dbReference>
<evidence type="ECO:0000256" key="3">
    <source>
        <dbReference type="PROSITE-ProRule" id="PRU00182"/>
    </source>
</evidence>